<dbReference type="GO" id="GO:0006355">
    <property type="term" value="P:regulation of DNA-templated transcription"/>
    <property type="evidence" value="ECO:0007669"/>
    <property type="project" value="InterPro"/>
</dbReference>
<keyword evidence="3" id="KW-0804">Transcription</keyword>
<feature type="domain" description="Response regulatory" evidence="6">
    <location>
        <begin position="24"/>
        <end position="138"/>
    </location>
</feature>
<dbReference type="CDD" id="cd17537">
    <property type="entry name" value="REC_FixJ"/>
    <property type="match status" value="1"/>
</dbReference>
<protein>
    <submittedName>
        <fullName evidence="7">Response regulator transcription factor</fullName>
    </submittedName>
</protein>
<dbReference type="SUPFAM" id="SSF46894">
    <property type="entry name" value="C-terminal effector domain of the bipartite response regulators"/>
    <property type="match status" value="1"/>
</dbReference>
<evidence type="ECO:0000256" key="1">
    <source>
        <dbReference type="ARBA" id="ARBA00023015"/>
    </source>
</evidence>
<dbReference type="GO" id="GO:0000160">
    <property type="term" value="P:phosphorelay signal transduction system"/>
    <property type="evidence" value="ECO:0007669"/>
    <property type="project" value="InterPro"/>
</dbReference>
<evidence type="ECO:0000256" key="3">
    <source>
        <dbReference type="ARBA" id="ARBA00023163"/>
    </source>
</evidence>
<dbReference type="PROSITE" id="PS50043">
    <property type="entry name" value="HTH_LUXR_2"/>
    <property type="match status" value="1"/>
</dbReference>
<dbReference type="SUPFAM" id="SSF52172">
    <property type="entry name" value="CheY-like"/>
    <property type="match status" value="1"/>
</dbReference>
<dbReference type="InterPro" id="IPR000792">
    <property type="entry name" value="Tscrpt_reg_LuxR_C"/>
</dbReference>
<dbReference type="InterPro" id="IPR001789">
    <property type="entry name" value="Sig_transdc_resp-reg_receiver"/>
</dbReference>
<dbReference type="InterPro" id="IPR036388">
    <property type="entry name" value="WH-like_DNA-bd_sf"/>
</dbReference>
<keyword evidence="4" id="KW-0597">Phosphoprotein</keyword>
<accession>A0A923MQ97</accession>
<evidence type="ECO:0000313" key="7">
    <source>
        <dbReference type="EMBL" id="MBC5783827.1"/>
    </source>
</evidence>
<dbReference type="EMBL" id="JACORT010000005">
    <property type="protein sequence ID" value="MBC5783827.1"/>
    <property type="molecule type" value="Genomic_DNA"/>
</dbReference>
<evidence type="ECO:0000313" key="8">
    <source>
        <dbReference type="Proteomes" id="UP000608513"/>
    </source>
</evidence>
<proteinExistence type="predicted"/>
<evidence type="ECO:0000259" key="6">
    <source>
        <dbReference type="PROSITE" id="PS50110"/>
    </source>
</evidence>
<dbReference type="SMART" id="SM00448">
    <property type="entry name" value="REC"/>
    <property type="match status" value="1"/>
</dbReference>
<dbReference type="PROSITE" id="PS50110">
    <property type="entry name" value="RESPONSE_REGULATORY"/>
    <property type="match status" value="1"/>
</dbReference>
<dbReference type="PANTHER" id="PTHR44688:SF16">
    <property type="entry name" value="DNA-BINDING TRANSCRIPTIONAL ACTIVATOR DEVR_DOSR"/>
    <property type="match status" value="1"/>
</dbReference>
<dbReference type="AlphaFoldDB" id="A0A923MQ97"/>
<feature type="modified residue" description="4-aspartylphosphate" evidence="4">
    <location>
        <position position="73"/>
    </location>
</feature>
<evidence type="ECO:0000256" key="4">
    <source>
        <dbReference type="PROSITE-ProRule" id="PRU00169"/>
    </source>
</evidence>
<dbReference type="GO" id="GO:0003677">
    <property type="term" value="F:DNA binding"/>
    <property type="evidence" value="ECO:0007669"/>
    <property type="project" value="UniProtKB-KW"/>
</dbReference>
<organism evidence="7 8">
    <name type="scientific">Ramlibacter cellulosilyticus</name>
    <dbReference type="NCBI Taxonomy" id="2764187"/>
    <lineage>
        <taxon>Bacteria</taxon>
        <taxon>Pseudomonadati</taxon>
        <taxon>Pseudomonadota</taxon>
        <taxon>Betaproteobacteria</taxon>
        <taxon>Burkholderiales</taxon>
        <taxon>Comamonadaceae</taxon>
        <taxon>Ramlibacter</taxon>
    </lineage>
</organism>
<dbReference type="Pfam" id="PF00196">
    <property type="entry name" value="GerE"/>
    <property type="match status" value="1"/>
</dbReference>
<evidence type="ECO:0000256" key="2">
    <source>
        <dbReference type="ARBA" id="ARBA00023125"/>
    </source>
</evidence>
<reference evidence="7" key="1">
    <citation type="submission" date="2020-08" db="EMBL/GenBank/DDBJ databases">
        <title>Ramlibacter sp. USB13 16S ribosomal RNA gene genome sequencing and assembly.</title>
        <authorList>
            <person name="Kang M."/>
        </authorList>
    </citation>
    <scope>NUCLEOTIDE SEQUENCE</scope>
    <source>
        <strain evidence="7">USB13</strain>
    </source>
</reference>
<keyword evidence="1" id="KW-0805">Transcription regulation</keyword>
<sequence>MDYISTRPALPSQADFPAGAEPALVHIVDDDPAVRAALARLLRSRGYETMDHPSAQDFLDTHDPDSHGCILLDVSMPGLDGPGLQRRLQEDGELLPVIFLTGSADVPLCAEAMRNGAVDFLTKPVDEEELVRAITTALQHDAVRRMARRHQDATESRLHSLTPREREVLDHVMNGRLNKQIASDLGTAEKTVKVHRARAMEKMHVRSVAELVRMVERARFSLPWLG</sequence>
<gene>
    <name evidence="7" type="ORF">H8N03_12800</name>
</gene>
<dbReference type="RefSeq" id="WP_187076580.1">
    <property type="nucleotide sequence ID" value="NZ_JACORT010000005.1"/>
</dbReference>
<dbReference type="Pfam" id="PF00072">
    <property type="entry name" value="Response_reg"/>
    <property type="match status" value="1"/>
</dbReference>
<dbReference type="CDD" id="cd06170">
    <property type="entry name" value="LuxR_C_like"/>
    <property type="match status" value="1"/>
</dbReference>
<dbReference type="InterPro" id="IPR016032">
    <property type="entry name" value="Sig_transdc_resp-reg_C-effctor"/>
</dbReference>
<dbReference type="Gene3D" id="3.40.50.2300">
    <property type="match status" value="1"/>
</dbReference>
<comment type="caution">
    <text evidence="7">The sequence shown here is derived from an EMBL/GenBank/DDBJ whole genome shotgun (WGS) entry which is preliminary data.</text>
</comment>
<dbReference type="Proteomes" id="UP000608513">
    <property type="component" value="Unassembled WGS sequence"/>
</dbReference>
<keyword evidence="2" id="KW-0238">DNA-binding</keyword>
<keyword evidence="8" id="KW-1185">Reference proteome</keyword>
<evidence type="ECO:0000259" key="5">
    <source>
        <dbReference type="PROSITE" id="PS50043"/>
    </source>
</evidence>
<dbReference type="PANTHER" id="PTHR44688">
    <property type="entry name" value="DNA-BINDING TRANSCRIPTIONAL ACTIVATOR DEVR_DOSR"/>
    <property type="match status" value="1"/>
</dbReference>
<feature type="domain" description="HTH luxR-type" evidence="5">
    <location>
        <begin position="154"/>
        <end position="219"/>
    </location>
</feature>
<dbReference type="SMART" id="SM00421">
    <property type="entry name" value="HTH_LUXR"/>
    <property type="match status" value="1"/>
</dbReference>
<dbReference type="PRINTS" id="PR00038">
    <property type="entry name" value="HTHLUXR"/>
</dbReference>
<dbReference type="Gene3D" id="1.10.10.10">
    <property type="entry name" value="Winged helix-like DNA-binding domain superfamily/Winged helix DNA-binding domain"/>
    <property type="match status" value="1"/>
</dbReference>
<dbReference type="InterPro" id="IPR011006">
    <property type="entry name" value="CheY-like_superfamily"/>
</dbReference>
<name>A0A923MQ97_9BURK</name>